<organism evidence="1 2">
    <name type="scientific">Quercus suber</name>
    <name type="common">Cork oak</name>
    <dbReference type="NCBI Taxonomy" id="58331"/>
    <lineage>
        <taxon>Eukaryota</taxon>
        <taxon>Viridiplantae</taxon>
        <taxon>Streptophyta</taxon>
        <taxon>Embryophyta</taxon>
        <taxon>Tracheophyta</taxon>
        <taxon>Spermatophyta</taxon>
        <taxon>Magnoliopsida</taxon>
        <taxon>eudicotyledons</taxon>
        <taxon>Gunneridae</taxon>
        <taxon>Pentapetalae</taxon>
        <taxon>rosids</taxon>
        <taxon>fabids</taxon>
        <taxon>Fagales</taxon>
        <taxon>Fagaceae</taxon>
        <taxon>Quercus</taxon>
    </lineage>
</organism>
<dbReference type="Proteomes" id="UP000237347">
    <property type="component" value="Unassembled WGS sequence"/>
</dbReference>
<evidence type="ECO:0000313" key="1">
    <source>
        <dbReference type="EMBL" id="KAK7831686.1"/>
    </source>
</evidence>
<comment type="caution">
    <text evidence="1">The sequence shown here is derived from an EMBL/GenBank/DDBJ whole genome shotgun (WGS) entry which is preliminary data.</text>
</comment>
<keyword evidence="2" id="KW-1185">Reference proteome</keyword>
<name>A0AAW0JZL1_QUESU</name>
<accession>A0AAW0JZL1</accession>
<protein>
    <submittedName>
        <fullName evidence="1">Uncharacterized protein</fullName>
    </submittedName>
</protein>
<gene>
    <name evidence="1" type="ORF">CFP56_027144</name>
</gene>
<dbReference type="EMBL" id="PKMF04000439">
    <property type="protein sequence ID" value="KAK7831686.1"/>
    <property type="molecule type" value="Genomic_DNA"/>
</dbReference>
<evidence type="ECO:0000313" key="2">
    <source>
        <dbReference type="Proteomes" id="UP000237347"/>
    </source>
</evidence>
<proteinExistence type="predicted"/>
<reference evidence="1 2" key="1">
    <citation type="journal article" date="2018" name="Sci. Data">
        <title>The draft genome sequence of cork oak.</title>
        <authorList>
            <person name="Ramos A.M."/>
            <person name="Usie A."/>
            <person name="Barbosa P."/>
            <person name="Barros P.M."/>
            <person name="Capote T."/>
            <person name="Chaves I."/>
            <person name="Simoes F."/>
            <person name="Abreu I."/>
            <person name="Carrasquinho I."/>
            <person name="Faro C."/>
            <person name="Guimaraes J.B."/>
            <person name="Mendonca D."/>
            <person name="Nobrega F."/>
            <person name="Rodrigues L."/>
            <person name="Saibo N.J.M."/>
            <person name="Varela M.C."/>
            <person name="Egas C."/>
            <person name="Matos J."/>
            <person name="Miguel C.M."/>
            <person name="Oliveira M.M."/>
            <person name="Ricardo C.P."/>
            <person name="Goncalves S."/>
        </authorList>
    </citation>
    <scope>NUCLEOTIDE SEQUENCE [LARGE SCALE GENOMIC DNA]</scope>
    <source>
        <strain evidence="2">cv. HL8</strain>
    </source>
</reference>
<dbReference type="AlphaFoldDB" id="A0AAW0JZL1"/>
<sequence>MPHRTRPMTALLYLLDSMSF</sequence>